<feature type="transmembrane region" description="Helical" evidence="1">
    <location>
        <begin position="93"/>
        <end position="113"/>
    </location>
</feature>
<keyword evidence="1" id="KW-0812">Transmembrane</keyword>
<dbReference type="PATRIC" id="fig|1225564.3.peg.5536"/>
<evidence type="ECO:0000313" key="2">
    <source>
        <dbReference type="EMBL" id="KLK91328.1"/>
    </source>
</evidence>
<organism evidence="2 3">
    <name type="scientific">Microvirga vignae</name>
    <dbReference type="NCBI Taxonomy" id="1225564"/>
    <lineage>
        <taxon>Bacteria</taxon>
        <taxon>Pseudomonadati</taxon>
        <taxon>Pseudomonadota</taxon>
        <taxon>Alphaproteobacteria</taxon>
        <taxon>Hyphomicrobiales</taxon>
        <taxon>Methylobacteriaceae</taxon>
        <taxon>Microvirga</taxon>
    </lineage>
</organism>
<comment type="caution">
    <text evidence="2">The sequence shown here is derived from an EMBL/GenBank/DDBJ whole genome shotgun (WGS) entry which is preliminary data.</text>
</comment>
<reference evidence="2 3" key="1">
    <citation type="submission" date="2015-05" db="EMBL/GenBank/DDBJ databases">
        <title>Draft genome sequence of Microvirga vignae strain BR3299, a novel nitrogen fixing bacteria isolated from Brazil semi-aired region.</title>
        <authorList>
            <person name="Zilli J.E."/>
            <person name="Passos S.R."/>
            <person name="Leite J."/>
            <person name="Baldani J.I."/>
            <person name="Xavier G.R."/>
            <person name="Rumjaneck N.G."/>
            <person name="Simoes-Araujo J.L."/>
        </authorList>
    </citation>
    <scope>NUCLEOTIDE SEQUENCE [LARGE SCALE GENOMIC DNA]</scope>
    <source>
        <strain evidence="2 3">BR3299</strain>
    </source>
</reference>
<feature type="transmembrane region" description="Helical" evidence="1">
    <location>
        <begin position="65"/>
        <end position="87"/>
    </location>
</feature>
<proteinExistence type="predicted"/>
<keyword evidence="1" id="KW-1133">Transmembrane helix</keyword>
<protein>
    <submittedName>
        <fullName evidence="2">Uncharacterized protein</fullName>
    </submittedName>
</protein>
<sequence length="132" mass="14295">MIRLRSLGLPDTILWSQIQGIATMKQQAVGVRSPRLLDASAKFKASVQDIPVRQARTSDEPSNPIYLLAAITIGIPILLMIPLVGMNPGVQEGMLATLTMFSVFSAFLAAAVFEIKRLADQPSDAEHHQGRG</sequence>
<keyword evidence="3" id="KW-1185">Reference proteome</keyword>
<accession>A0A0H1R851</accession>
<evidence type="ECO:0000256" key="1">
    <source>
        <dbReference type="SAM" id="Phobius"/>
    </source>
</evidence>
<keyword evidence="1" id="KW-0472">Membrane</keyword>
<dbReference type="EMBL" id="LCYG01000056">
    <property type="protein sequence ID" value="KLK91328.1"/>
    <property type="molecule type" value="Genomic_DNA"/>
</dbReference>
<dbReference type="Proteomes" id="UP000035489">
    <property type="component" value="Unassembled WGS sequence"/>
</dbReference>
<name>A0A0H1R851_9HYPH</name>
<gene>
    <name evidence="2" type="ORF">AA309_20985</name>
</gene>
<dbReference type="AlphaFoldDB" id="A0A0H1R851"/>
<evidence type="ECO:0000313" key="3">
    <source>
        <dbReference type="Proteomes" id="UP000035489"/>
    </source>
</evidence>